<evidence type="ECO:0000256" key="9">
    <source>
        <dbReference type="ARBA" id="ARBA00076038"/>
    </source>
</evidence>
<dbReference type="SUPFAM" id="SSF81891">
    <property type="entry name" value="Poly A polymerase C-terminal region-like"/>
    <property type="match status" value="1"/>
</dbReference>
<dbReference type="Pfam" id="PF12627">
    <property type="entry name" value="PolyA_pol_RNAbd"/>
    <property type="match status" value="1"/>
</dbReference>
<comment type="function">
    <text evidence="6">Nucleotidyltransferase that catalyzes the addition and repair of the essential 3'-terminal CCA sequence in tRNAs, which is necessary for the attachment of amino acids to the 3' terminus of tRNA molecules, using CTP and ATP as substrates. tRNA 3'-terminal CCA addition is required both for tRNA processing and repair. Also involved in tRNA surveillance by mediating tandem CCA addition to generate a CCACCA at the 3' terminus of unstable tRNAs. While stable tRNAs receive only 3'-terminal CCA, unstable tRNAs are marked with CCACCA and rapidly degraded. The structural flexibility of RNA controls the choice between CCA versus CCACCA addition: following the first CCA addition cycle, nucleotide-binding to the active site triggers a clockwise screw motion, producing torque on the RNA. This ejects stable RNAs, whereas unstable RNAs are refolded while bound to the enzyme and subjected to a second CCA catalytic cycle.</text>
</comment>
<dbReference type="AlphaFoldDB" id="A0AAX4HGP9"/>
<dbReference type="GO" id="GO:0005739">
    <property type="term" value="C:mitochondrion"/>
    <property type="evidence" value="ECO:0007669"/>
    <property type="project" value="UniProtKB-ARBA"/>
</dbReference>
<dbReference type="InterPro" id="IPR043519">
    <property type="entry name" value="NT_sf"/>
</dbReference>
<dbReference type="RefSeq" id="XP_062879877.1">
    <property type="nucleotide sequence ID" value="XM_063023807.1"/>
</dbReference>
<dbReference type="PANTHER" id="PTHR13734">
    <property type="entry name" value="TRNA-NUCLEOTIDYLTRANSFERASE"/>
    <property type="match status" value="1"/>
</dbReference>
<keyword evidence="4 13" id="KW-0694">RNA-binding</keyword>
<evidence type="ECO:0000256" key="11">
    <source>
        <dbReference type="ARBA" id="ARBA00080500"/>
    </source>
</evidence>
<dbReference type="GO" id="GO:0052927">
    <property type="term" value="F:CC tRNA cytidylyltransferase activity"/>
    <property type="evidence" value="ECO:0007669"/>
    <property type="project" value="TreeGrafter"/>
</dbReference>
<comment type="catalytic activity">
    <reaction evidence="5">
        <text>a tRNA precursor + 2 CTP + ATP = a tRNA with a 3' CCA end + 3 diphosphate</text>
        <dbReference type="Rhea" id="RHEA:14433"/>
        <dbReference type="Rhea" id="RHEA-COMP:10465"/>
        <dbReference type="Rhea" id="RHEA-COMP:10468"/>
        <dbReference type="ChEBI" id="CHEBI:30616"/>
        <dbReference type="ChEBI" id="CHEBI:33019"/>
        <dbReference type="ChEBI" id="CHEBI:37563"/>
        <dbReference type="ChEBI" id="CHEBI:74896"/>
        <dbReference type="ChEBI" id="CHEBI:83071"/>
        <dbReference type="EC" id="2.7.7.72"/>
    </reaction>
</comment>
<evidence type="ECO:0000256" key="7">
    <source>
        <dbReference type="ARBA" id="ARBA00066885"/>
    </source>
</evidence>
<dbReference type="GO" id="GO:0000166">
    <property type="term" value="F:nucleotide binding"/>
    <property type="evidence" value="ECO:0007669"/>
    <property type="project" value="UniProtKB-KW"/>
</dbReference>
<dbReference type="GO" id="GO:0001680">
    <property type="term" value="P:tRNA 3'-terminal CCA addition"/>
    <property type="evidence" value="ECO:0007669"/>
    <property type="project" value="UniProtKB-ARBA"/>
</dbReference>
<feature type="domain" description="Poly A polymerase head" evidence="14">
    <location>
        <begin position="67"/>
        <end position="209"/>
    </location>
</feature>
<dbReference type="EC" id="2.7.7.72" evidence="7"/>
<protein>
    <recommendedName>
        <fullName evidence="8">CCA tRNA nucleotidyltransferase, mitochondrial</fullName>
        <ecNumber evidence="7">2.7.7.72</ecNumber>
    </recommendedName>
    <alternativeName>
        <fullName evidence="10">CCA-adding enzyme</fullName>
    </alternativeName>
    <alternativeName>
        <fullName evidence="9">tRNA CCA-pyrophosphorylase</fullName>
    </alternativeName>
    <alternativeName>
        <fullName evidence="11">tRNA adenylyltransferase</fullName>
    </alternativeName>
    <alternativeName>
        <fullName evidence="12">tRNA nucleotidyltransferase</fullName>
    </alternativeName>
</protein>
<evidence type="ECO:0000256" key="13">
    <source>
        <dbReference type="RuleBase" id="RU003953"/>
    </source>
</evidence>
<dbReference type="InterPro" id="IPR002646">
    <property type="entry name" value="PolA_pol_head_dom"/>
</dbReference>
<evidence type="ECO:0000256" key="6">
    <source>
        <dbReference type="ARBA" id="ARBA00056517"/>
    </source>
</evidence>
<dbReference type="GO" id="GO:0004810">
    <property type="term" value="F:CCA tRNA nucleotidyltransferase activity"/>
    <property type="evidence" value="ECO:0007669"/>
    <property type="project" value="UniProtKB-EC"/>
</dbReference>
<dbReference type="EMBL" id="CP138899">
    <property type="protein sequence ID" value="WPK27499.1"/>
    <property type="molecule type" value="Genomic_DNA"/>
</dbReference>
<gene>
    <name evidence="16" type="ORF">PUMCH_004888</name>
</gene>
<evidence type="ECO:0000256" key="10">
    <source>
        <dbReference type="ARBA" id="ARBA00077436"/>
    </source>
</evidence>
<dbReference type="GeneID" id="88175948"/>
<name>A0AAX4HGP9_9ASCO</name>
<evidence type="ECO:0000256" key="12">
    <source>
        <dbReference type="ARBA" id="ARBA00082324"/>
    </source>
</evidence>
<dbReference type="Gene3D" id="1.10.3090.10">
    <property type="entry name" value="cca-adding enzyme, domain 2"/>
    <property type="match status" value="1"/>
</dbReference>
<evidence type="ECO:0000313" key="16">
    <source>
        <dbReference type="EMBL" id="WPK27499.1"/>
    </source>
</evidence>
<evidence type="ECO:0000256" key="2">
    <source>
        <dbReference type="ARBA" id="ARBA00022679"/>
    </source>
</evidence>
<evidence type="ECO:0000259" key="14">
    <source>
        <dbReference type="Pfam" id="PF01743"/>
    </source>
</evidence>
<dbReference type="CDD" id="cd05398">
    <property type="entry name" value="NT_ClassII-CCAase"/>
    <property type="match status" value="1"/>
</dbReference>
<dbReference type="KEGG" id="asau:88175948"/>
<evidence type="ECO:0000259" key="15">
    <source>
        <dbReference type="Pfam" id="PF12627"/>
    </source>
</evidence>
<proteinExistence type="inferred from homology"/>
<feature type="domain" description="tRNA nucleotidyltransferase/poly(A) polymerase RNA and SrmB- binding" evidence="15">
    <location>
        <begin position="236"/>
        <end position="295"/>
    </location>
</feature>
<evidence type="ECO:0000256" key="1">
    <source>
        <dbReference type="ARBA" id="ARBA00007265"/>
    </source>
</evidence>
<dbReference type="FunFam" id="3.30.460.10:FF:000019">
    <property type="entry name" value="tRNA nucleotidyltransferase cca2"/>
    <property type="match status" value="1"/>
</dbReference>
<keyword evidence="3" id="KW-0547">Nucleotide-binding</keyword>
<accession>A0AAX4HGP9</accession>
<dbReference type="Pfam" id="PF01743">
    <property type="entry name" value="PolyA_pol"/>
    <property type="match status" value="1"/>
</dbReference>
<dbReference type="Proteomes" id="UP001338582">
    <property type="component" value="Chromosome 6"/>
</dbReference>
<comment type="similarity">
    <text evidence="1 13">Belongs to the tRNA nucleotidyltransferase/poly(A) polymerase family.</text>
</comment>
<keyword evidence="2 13" id="KW-0808">Transferase</keyword>
<evidence type="ECO:0000256" key="5">
    <source>
        <dbReference type="ARBA" id="ARBA00050431"/>
    </source>
</evidence>
<dbReference type="GO" id="GO:0003723">
    <property type="term" value="F:RNA binding"/>
    <property type="evidence" value="ECO:0007669"/>
    <property type="project" value="UniProtKB-KW"/>
</dbReference>
<sequence length="566" mass="64631">MNILGSTFRRSHILALHQFTPRALLRKMIQLHKQITLNETEQKIHTVLTDFCGRYNETKAPADQLELRITGGWVRDKLLGHESHDLDIAINVLSGEEFATQLLQFASDEGYNLGLNSTDLHKIKKNPEKSKHLETCTTKIYGLDIDFVNLRNEQYTEDSRVPIIECGTAEEDALRRDATLNALFYNVTKNEIEDLTGRGLADLQAGVLRTPLQPLQTFLDDPLRVLRLIRFAAQFNFTIEPETLSAMVDPELKTALVHKISRERVGVELEKTLKSNNVSYGLRLINYVGLTPILFDSGTLRPTIMKLNDQKLLDELRIQEQMVDTRVDESTQIFDLFCEYVQKNQCFGTIARAILGNPSTTKQFWLFVTLEPYGGIFVKASEKKKTEMNYVELIIKEGLRFGRGDYDLASKLTASTRDEFLHSHFACPAETTRSELGTYIRKYGEHFELNLVGNAFLDVLNSVTVTDQIRTLPTPNGTKVEVSEQILDSIIEKYDAFLATIQRRNLNDVREMKPIIDGKVISKALERKPGPWMRPVTDEVVLWQLDHPEGTAEECLEHVRQFLKEM</sequence>
<dbReference type="PANTHER" id="PTHR13734:SF5">
    <property type="entry name" value="CCA TRNA NUCLEOTIDYLTRANSFERASE, MITOCHONDRIAL"/>
    <property type="match status" value="1"/>
</dbReference>
<reference evidence="16 17" key="1">
    <citation type="submission" date="2023-10" db="EMBL/GenBank/DDBJ databases">
        <title>Draft Genome Sequence of Candida saopaulonensis from a very Premature Infant with Sepsis.</title>
        <authorList>
            <person name="Ning Y."/>
            <person name="Dai R."/>
            <person name="Xiao M."/>
            <person name="Xu Y."/>
            <person name="Yan Q."/>
            <person name="Zhang L."/>
        </authorList>
    </citation>
    <scope>NUCLEOTIDE SEQUENCE [LARGE SCALE GENOMIC DNA]</scope>
    <source>
        <strain evidence="16 17">19XY460</strain>
    </source>
</reference>
<dbReference type="InterPro" id="IPR032828">
    <property type="entry name" value="PolyA_RNA-bd"/>
</dbReference>
<dbReference type="GO" id="GO:0052929">
    <property type="term" value="F:ATP:3'-cytidine-cytidine-tRNA adenylyltransferase activity"/>
    <property type="evidence" value="ECO:0007669"/>
    <property type="project" value="TreeGrafter"/>
</dbReference>
<dbReference type="SUPFAM" id="SSF81301">
    <property type="entry name" value="Nucleotidyltransferase"/>
    <property type="match status" value="1"/>
</dbReference>
<evidence type="ECO:0000256" key="4">
    <source>
        <dbReference type="ARBA" id="ARBA00022884"/>
    </source>
</evidence>
<dbReference type="Gene3D" id="3.30.460.10">
    <property type="entry name" value="Beta Polymerase, domain 2"/>
    <property type="match status" value="1"/>
</dbReference>
<evidence type="ECO:0000313" key="17">
    <source>
        <dbReference type="Proteomes" id="UP001338582"/>
    </source>
</evidence>
<evidence type="ECO:0000256" key="3">
    <source>
        <dbReference type="ARBA" id="ARBA00022741"/>
    </source>
</evidence>
<evidence type="ECO:0000256" key="8">
    <source>
        <dbReference type="ARBA" id="ARBA00072969"/>
    </source>
</evidence>
<organism evidence="16 17">
    <name type="scientific">Australozyma saopauloensis</name>
    <dbReference type="NCBI Taxonomy" id="291208"/>
    <lineage>
        <taxon>Eukaryota</taxon>
        <taxon>Fungi</taxon>
        <taxon>Dikarya</taxon>
        <taxon>Ascomycota</taxon>
        <taxon>Saccharomycotina</taxon>
        <taxon>Pichiomycetes</taxon>
        <taxon>Metschnikowiaceae</taxon>
        <taxon>Australozyma</taxon>
    </lineage>
</organism>
<keyword evidence="17" id="KW-1185">Reference proteome</keyword>